<dbReference type="Proteomes" id="UP000464495">
    <property type="component" value="Chromosome"/>
</dbReference>
<dbReference type="RefSeq" id="WP_161862457.1">
    <property type="nucleotide sequence ID" value="NZ_CP046620.1"/>
</dbReference>
<gene>
    <name evidence="2" type="ORF">GO499_12300</name>
</gene>
<proteinExistence type="predicted"/>
<dbReference type="PANTHER" id="PTHR39336">
    <property type="entry name" value="PYRIDOXAMINE PHOSPHATE OXIDASE FAMILY PROTEIN (AFU_ORTHOLOGUE AFUA_6G11440)"/>
    <property type="match status" value="1"/>
</dbReference>
<name>A0A6P1T3N9_9RHOB</name>
<evidence type="ECO:0000313" key="3">
    <source>
        <dbReference type="Proteomes" id="UP000464495"/>
    </source>
</evidence>
<sequence>MGTAPKLNDTLRAFIAAQPMFFVATADTDGRVNVSPKGMDTLRVLSDHHIVWLNLSGSGNETAAHVQATGRMTLMFCAFEGEALILRTYGTARTIHPGCEGWDERAALFPRLAGSRQIFDLAIDLVQTSCGTGVPLMQFQQGRGEAELLPFFEELGPDGVRDYWARRNAETIDGKPTGILPS</sequence>
<dbReference type="SUPFAM" id="SSF50475">
    <property type="entry name" value="FMN-binding split barrel"/>
    <property type="match status" value="1"/>
</dbReference>
<evidence type="ECO:0000313" key="2">
    <source>
        <dbReference type="EMBL" id="QHQ35899.1"/>
    </source>
</evidence>
<dbReference type="AlphaFoldDB" id="A0A6P1T3N9"/>
<dbReference type="Gene3D" id="2.30.110.10">
    <property type="entry name" value="Electron Transport, Fmn-binding Protein, Chain A"/>
    <property type="match status" value="1"/>
</dbReference>
<dbReference type="Pfam" id="PF01243">
    <property type="entry name" value="PNPOx_N"/>
    <property type="match status" value="1"/>
</dbReference>
<accession>A0A6P1T3N9</accession>
<feature type="domain" description="Pyridoxamine 5'-phosphate oxidase N-terminal" evidence="1">
    <location>
        <begin position="8"/>
        <end position="128"/>
    </location>
</feature>
<dbReference type="KEGG" id="amaq:GO499_12300"/>
<dbReference type="EMBL" id="CP046620">
    <property type="protein sequence ID" value="QHQ35899.1"/>
    <property type="molecule type" value="Genomic_DNA"/>
</dbReference>
<dbReference type="InterPro" id="IPR011576">
    <property type="entry name" value="Pyridox_Oxase_N"/>
</dbReference>
<reference evidence="2 3" key="1">
    <citation type="submission" date="2019-12" db="EMBL/GenBank/DDBJ databases">
        <title>Complete genome sequence of Algicella marina strain 9Alg 56(T) isolated from the red alga Tichocarpus crinitus.</title>
        <authorList>
            <person name="Kim S.-G."/>
            <person name="Nedashkovskaya O.I."/>
        </authorList>
    </citation>
    <scope>NUCLEOTIDE SEQUENCE [LARGE SCALE GENOMIC DNA]</scope>
    <source>
        <strain evidence="2 3">9Alg 56</strain>
    </source>
</reference>
<protein>
    <submittedName>
        <fullName evidence="2">Pyridoxamine 5'-phosphate oxidase family protein</fullName>
    </submittedName>
</protein>
<evidence type="ECO:0000259" key="1">
    <source>
        <dbReference type="Pfam" id="PF01243"/>
    </source>
</evidence>
<dbReference type="PANTHER" id="PTHR39336:SF1">
    <property type="entry name" value="PYRIDOXAMINE PHOSPHATE OXIDASE FAMILY PROTEIN (AFU_ORTHOLOGUE AFUA_6G11440)"/>
    <property type="match status" value="1"/>
</dbReference>
<dbReference type="InterPro" id="IPR012349">
    <property type="entry name" value="Split_barrel_FMN-bd"/>
</dbReference>
<organism evidence="2 3">
    <name type="scientific">Algicella marina</name>
    <dbReference type="NCBI Taxonomy" id="2683284"/>
    <lineage>
        <taxon>Bacteria</taxon>
        <taxon>Pseudomonadati</taxon>
        <taxon>Pseudomonadota</taxon>
        <taxon>Alphaproteobacteria</taxon>
        <taxon>Rhodobacterales</taxon>
        <taxon>Paracoccaceae</taxon>
        <taxon>Algicella</taxon>
    </lineage>
</organism>
<keyword evidence="3" id="KW-1185">Reference proteome</keyword>